<dbReference type="Pfam" id="PF02076">
    <property type="entry name" value="STE3"/>
    <property type="match status" value="1"/>
</dbReference>
<evidence type="ECO:0000256" key="2">
    <source>
        <dbReference type="ARBA" id="ARBA00011085"/>
    </source>
</evidence>
<dbReference type="EMBL" id="EF584741">
    <property type="protein sequence ID" value="ABU62846.1"/>
    <property type="molecule type" value="Genomic_DNA"/>
</dbReference>
<dbReference type="PANTHER" id="PTHR28097:SF1">
    <property type="entry name" value="PHEROMONE A FACTOR RECEPTOR"/>
    <property type="match status" value="1"/>
</dbReference>
<evidence type="ECO:0000256" key="7">
    <source>
        <dbReference type="ARBA" id="ARBA00023136"/>
    </source>
</evidence>
<evidence type="ECO:0000256" key="4">
    <source>
        <dbReference type="ARBA" id="ARBA00022692"/>
    </source>
</evidence>
<keyword evidence="4 10" id="KW-0812">Transmembrane</keyword>
<dbReference type="GO" id="GO:0000750">
    <property type="term" value="P:pheromone-dependent signal transduction involved in conjugation with cellular fusion"/>
    <property type="evidence" value="ECO:0007669"/>
    <property type="project" value="TreeGrafter"/>
</dbReference>
<dbReference type="PANTHER" id="PTHR28097">
    <property type="entry name" value="PHEROMONE A FACTOR RECEPTOR"/>
    <property type="match status" value="1"/>
</dbReference>
<evidence type="ECO:0000313" key="11">
    <source>
        <dbReference type="EMBL" id="ABU62846.1"/>
    </source>
</evidence>
<feature type="non-terminal residue" evidence="11">
    <location>
        <position position="316"/>
    </location>
</feature>
<keyword evidence="7 10" id="KW-0472">Membrane</keyword>
<comment type="similarity">
    <text evidence="2">Belongs to the G-protein coupled receptor 4 family.</text>
</comment>
<feature type="transmembrane region" description="Helical" evidence="10">
    <location>
        <begin position="161"/>
        <end position="183"/>
    </location>
</feature>
<dbReference type="AlphaFoldDB" id="A8S419"/>
<comment type="subcellular location">
    <subcellularLocation>
        <location evidence="1">Membrane</location>
        <topology evidence="1">Multi-pass membrane protein</topology>
    </subcellularLocation>
</comment>
<name>A8S419_USTVI</name>
<evidence type="ECO:0000256" key="1">
    <source>
        <dbReference type="ARBA" id="ARBA00004141"/>
    </source>
</evidence>
<keyword evidence="6" id="KW-0297">G-protein coupled receptor</keyword>
<keyword evidence="5 10" id="KW-1133">Transmembrane helix</keyword>
<evidence type="ECO:0000256" key="8">
    <source>
        <dbReference type="ARBA" id="ARBA00023170"/>
    </source>
</evidence>
<keyword evidence="3" id="KW-0589">Pheromone response</keyword>
<keyword evidence="8 11" id="KW-0675">Receptor</keyword>
<dbReference type="GO" id="GO:0005886">
    <property type="term" value="C:plasma membrane"/>
    <property type="evidence" value="ECO:0007669"/>
    <property type="project" value="TreeGrafter"/>
</dbReference>
<sequence>MTRAFLPLVVLNGVLFALNIGPLYWQVSSGNSGAICMGFWVALANLNTFLNFTIWYQDALNRAPIFCDISIKIRIGAEIGRLASIFCVARFLADIVSPRATALTKSDRRRRAIFDYSIAFGVPFLVMAFHYVWQPTRFAIVKGYGCNVTALMTWPTLVFRFIWPPLFAAAAVLYSVYTVYRLIRHRRNFQRAVAGSHSALTTARFVRLAILSFSYLLIAMPLAVYGTIIDLSITGRYLEYSWIYIHSPVEASFDFDRVNSASSQYWNVVGRHRGCRILCGLRVRGGGPLALLQSKRISRQSSATHQDQEPKTFIRG</sequence>
<feature type="transmembrane region" description="Helical" evidence="10">
    <location>
        <begin position="204"/>
        <end position="228"/>
    </location>
</feature>
<dbReference type="InterPro" id="IPR001499">
    <property type="entry name" value="GPCR_STE3"/>
</dbReference>
<feature type="transmembrane region" description="Helical" evidence="10">
    <location>
        <begin position="113"/>
        <end position="133"/>
    </location>
</feature>
<proteinExistence type="inferred from homology"/>
<evidence type="ECO:0000256" key="9">
    <source>
        <dbReference type="ARBA" id="ARBA00023224"/>
    </source>
</evidence>
<organism evidence="11">
    <name type="scientific">Microbotryum violaceum</name>
    <name type="common">Anther smut fungus</name>
    <name type="synonym">Ustilago violacea</name>
    <dbReference type="NCBI Taxonomy" id="5272"/>
    <lineage>
        <taxon>Eukaryota</taxon>
        <taxon>Fungi</taxon>
        <taxon>Dikarya</taxon>
        <taxon>Basidiomycota</taxon>
        <taxon>Pucciniomycotina</taxon>
        <taxon>Microbotryomycetes</taxon>
        <taxon>Microbotryales</taxon>
        <taxon>Microbotryaceae</taxon>
        <taxon>Microbotryum</taxon>
    </lineage>
</organism>
<evidence type="ECO:0000256" key="6">
    <source>
        <dbReference type="ARBA" id="ARBA00023040"/>
    </source>
</evidence>
<dbReference type="CDD" id="cd14966">
    <property type="entry name" value="7tmD_STE3"/>
    <property type="match status" value="1"/>
</dbReference>
<protein>
    <submittedName>
        <fullName evidence="11">Pheromone receptor mating-type A2</fullName>
    </submittedName>
</protein>
<dbReference type="PRINTS" id="PR00899">
    <property type="entry name" value="GPCRSTE3"/>
</dbReference>
<dbReference type="GO" id="GO:0004932">
    <property type="term" value="F:mating-type factor pheromone receptor activity"/>
    <property type="evidence" value="ECO:0007669"/>
    <property type="project" value="InterPro"/>
</dbReference>
<reference evidence="11" key="1">
    <citation type="journal article" date="2007" name="BMC Genomics">
        <title>Expressed sequences tags of the anther smut fungus, Microbotryum violaceum, identify mating and pathogenicity genes.</title>
        <authorList>
            <person name="Yockteng R."/>
            <person name="Marthey S."/>
            <person name="Chiapello H."/>
            <person name="Gendrault A."/>
            <person name="Hood M.E."/>
            <person name="Rodolphe F."/>
            <person name="Devier B."/>
            <person name="Wincker P."/>
            <person name="Dossat C."/>
            <person name="Giraud T."/>
        </authorList>
    </citation>
    <scope>NUCLEOTIDE SEQUENCE</scope>
</reference>
<evidence type="ECO:0000256" key="3">
    <source>
        <dbReference type="ARBA" id="ARBA00022507"/>
    </source>
</evidence>
<accession>A8S419</accession>
<keyword evidence="9" id="KW-0807">Transducer</keyword>
<evidence type="ECO:0000256" key="5">
    <source>
        <dbReference type="ARBA" id="ARBA00022989"/>
    </source>
</evidence>
<evidence type="ECO:0000256" key="10">
    <source>
        <dbReference type="SAM" id="Phobius"/>
    </source>
</evidence>
<feature type="transmembrane region" description="Helical" evidence="10">
    <location>
        <begin position="32"/>
        <end position="56"/>
    </location>
</feature>